<evidence type="ECO:0000313" key="3">
    <source>
        <dbReference type="EMBL" id="BCE20821.1"/>
    </source>
</evidence>
<feature type="region of interest" description="Disordered" evidence="1">
    <location>
        <begin position="267"/>
        <end position="286"/>
    </location>
</feature>
<dbReference type="InterPro" id="IPR037523">
    <property type="entry name" value="VOC_core"/>
</dbReference>
<reference evidence="5" key="2">
    <citation type="submission" date="2020-05" db="EMBL/GenBank/DDBJ databases">
        <title>Complete genome sequence of Bradyrhizobium diazoefficiens XF10 isolated from soybean nodule.</title>
        <authorList>
            <person name="Noda R."/>
            <person name="Kakizaki K."/>
            <person name="Minamisawa K."/>
        </authorList>
    </citation>
    <scope>NUCLEOTIDE SEQUENCE</scope>
    <source>
        <strain evidence="5">XF10</strain>
    </source>
</reference>
<dbReference type="InterPro" id="IPR029068">
    <property type="entry name" value="Glyas_Bleomycin-R_OHBP_Dase"/>
</dbReference>
<name>A0A809X3M5_9BRAD</name>
<reference evidence="3" key="1">
    <citation type="submission" date="2020-05" db="EMBL/GenBank/DDBJ databases">
        <title>Complete genome sequence of Bradyrhizobium diazoefficiens XF1 isolated from soybean nodule.</title>
        <authorList>
            <person name="Noda R."/>
            <person name="Kakizaki K."/>
            <person name="Minamisawa K."/>
        </authorList>
    </citation>
    <scope>NUCLEOTIDE SEQUENCE</scope>
    <source>
        <strain evidence="3">XF1</strain>
    </source>
</reference>
<evidence type="ECO:0000259" key="2">
    <source>
        <dbReference type="PROSITE" id="PS51819"/>
    </source>
</evidence>
<sequence>MSGLHHVTAIAGDPIRNFGFYTRDLGLRFVKKTVNFDDPGTYHFYYGDETGRPGTILTFFPWAGVPAGRRGVGETHQTAFRVPQRSLGYWTQRFTEKGIAYEALEKRFGESVLPFTDPDGMALALVGVPGAENEPGWSNGDVPAEHAIRGFHGVTLLLDSAAKTAAVLTDVFGFKETGREGSVIRFKAPGDAEGSVVDIYEAKGFLRGHQGGGSVHHIAFRAADDAEQGAMAQKLVSNHGLHPTEQRDRNYFRSIYFREPGGVLSRSRPIFPASPSTNPLRRWDAT</sequence>
<feature type="domain" description="VOC" evidence="2">
    <location>
        <begin position="150"/>
        <end position="270"/>
    </location>
</feature>
<evidence type="ECO:0000256" key="1">
    <source>
        <dbReference type="SAM" id="MobiDB-lite"/>
    </source>
</evidence>
<dbReference type="InterPro" id="IPR004360">
    <property type="entry name" value="Glyas_Fos-R_dOase_dom"/>
</dbReference>
<dbReference type="Pfam" id="PF00903">
    <property type="entry name" value="Glyoxalase"/>
    <property type="match status" value="2"/>
</dbReference>
<dbReference type="PANTHER" id="PTHR36110">
    <property type="entry name" value="RING-CLEAVING DIOXYGENASE MHQE-RELATED"/>
    <property type="match status" value="1"/>
</dbReference>
<accession>A0A809X3M5</accession>
<dbReference type="PROSITE" id="PS51819">
    <property type="entry name" value="VOC"/>
    <property type="match status" value="2"/>
</dbReference>
<proteinExistence type="predicted"/>
<dbReference type="Gene3D" id="3.10.180.10">
    <property type="entry name" value="2,3-Dihydroxybiphenyl 1,2-Dioxygenase, domain 1"/>
    <property type="match status" value="2"/>
</dbReference>
<dbReference type="EMBL" id="AP023094">
    <property type="protein sequence ID" value="BCE47068.1"/>
    <property type="molecule type" value="Genomic_DNA"/>
</dbReference>
<evidence type="ECO:0000313" key="5">
    <source>
        <dbReference type="EMBL" id="BCE90591.1"/>
    </source>
</evidence>
<dbReference type="PANTHER" id="PTHR36110:SF2">
    <property type="entry name" value="RING-CLEAVING DIOXYGENASE MHQE-RELATED"/>
    <property type="match status" value="1"/>
</dbReference>
<feature type="domain" description="VOC" evidence="2">
    <location>
        <begin position="3"/>
        <end position="128"/>
    </location>
</feature>
<evidence type="ECO:0000313" key="4">
    <source>
        <dbReference type="EMBL" id="BCE47068.1"/>
    </source>
</evidence>
<gene>
    <name evidence="5" type="ORF">XF10B_33890</name>
    <name evidence="3" type="ORF">XF1B_35020</name>
    <name evidence="4" type="ORF">XF4B_34170</name>
</gene>
<reference evidence="4" key="3">
    <citation type="submission" date="2020-05" db="EMBL/GenBank/DDBJ databases">
        <title>Complete genome sequence of Bradyrhizobium diazoefficiens XF4 isolated from soybean nodule.</title>
        <authorList>
            <person name="Noda R."/>
            <person name="Kakizaki K."/>
            <person name="Minamisawa K."/>
        </authorList>
    </citation>
    <scope>NUCLEOTIDE SEQUENCE</scope>
    <source>
        <strain evidence="4">XF4</strain>
    </source>
</reference>
<dbReference type="AlphaFoldDB" id="A0A809X3M5"/>
<dbReference type="EMBL" id="AP023091">
    <property type="protein sequence ID" value="BCE20821.1"/>
    <property type="molecule type" value="Genomic_DNA"/>
</dbReference>
<dbReference type="EMBL" id="AP023099">
    <property type="protein sequence ID" value="BCE90591.1"/>
    <property type="molecule type" value="Genomic_DNA"/>
</dbReference>
<dbReference type="SUPFAM" id="SSF54593">
    <property type="entry name" value="Glyoxalase/Bleomycin resistance protein/Dihydroxybiphenyl dioxygenase"/>
    <property type="match status" value="1"/>
</dbReference>
<organism evidence="3">
    <name type="scientific">Bradyrhizobium diazoefficiens</name>
    <dbReference type="NCBI Taxonomy" id="1355477"/>
    <lineage>
        <taxon>Bacteria</taxon>
        <taxon>Pseudomonadati</taxon>
        <taxon>Pseudomonadota</taxon>
        <taxon>Alphaproteobacteria</taxon>
        <taxon>Hyphomicrobiales</taxon>
        <taxon>Nitrobacteraceae</taxon>
        <taxon>Bradyrhizobium</taxon>
    </lineage>
</organism>
<dbReference type="InterPro" id="IPR052537">
    <property type="entry name" value="Extradiol_RC_dioxygenase"/>
</dbReference>
<protein>
    <submittedName>
        <fullName evidence="3">Diguanylate cyclase</fullName>
    </submittedName>
</protein>